<dbReference type="Proteomes" id="UP000011518">
    <property type="component" value="Unassembled WGS sequence"/>
</dbReference>
<organism evidence="1 2">
    <name type="scientific">Tupaia chinensis</name>
    <name type="common">Chinese tree shrew</name>
    <name type="synonym">Tupaia belangeri chinensis</name>
    <dbReference type="NCBI Taxonomy" id="246437"/>
    <lineage>
        <taxon>Eukaryota</taxon>
        <taxon>Metazoa</taxon>
        <taxon>Chordata</taxon>
        <taxon>Craniata</taxon>
        <taxon>Vertebrata</taxon>
        <taxon>Euteleostomi</taxon>
        <taxon>Mammalia</taxon>
        <taxon>Eutheria</taxon>
        <taxon>Euarchontoglires</taxon>
        <taxon>Scandentia</taxon>
        <taxon>Tupaiidae</taxon>
        <taxon>Tupaia</taxon>
    </lineage>
</organism>
<proteinExistence type="predicted"/>
<evidence type="ECO:0000313" key="1">
    <source>
        <dbReference type="EMBL" id="ELW72167.1"/>
    </source>
</evidence>
<reference evidence="2" key="1">
    <citation type="submission" date="2012-07" db="EMBL/GenBank/DDBJ databases">
        <title>Genome of the Chinese tree shrew, a rising model animal genetically related to primates.</title>
        <authorList>
            <person name="Zhang G."/>
            <person name="Fan Y."/>
            <person name="Yao Y."/>
            <person name="Huang Z."/>
        </authorList>
    </citation>
    <scope>NUCLEOTIDE SEQUENCE [LARGE SCALE GENOMIC DNA]</scope>
</reference>
<dbReference type="AlphaFoldDB" id="L9LEG7"/>
<keyword evidence="2" id="KW-1185">Reference proteome</keyword>
<accession>L9LEG7</accession>
<dbReference type="EMBL" id="KB320443">
    <property type="protein sequence ID" value="ELW72167.1"/>
    <property type="molecule type" value="Genomic_DNA"/>
</dbReference>
<name>L9LEG7_TUPCH</name>
<dbReference type="InParanoid" id="L9LEG7"/>
<protein>
    <submittedName>
        <fullName evidence="1">Uncharacterized protein</fullName>
    </submittedName>
</protein>
<gene>
    <name evidence="1" type="ORF">TREES_T100012856</name>
</gene>
<evidence type="ECO:0000313" key="2">
    <source>
        <dbReference type="Proteomes" id="UP000011518"/>
    </source>
</evidence>
<sequence length="91" mass="9861">MEMACSVPSVRDEAEVQLAGRVRGGESLVGAGGTRRAVRRARLVTACPMDVTEDNSENCDAFKDTREGRRFSGLRADPELRRCQGGYTAAL</sequence>
<reference evidence="2" key="2">
    <citation type="journal article" date="2013" name="Nat. Commun.">
        <title>Genome of the Chinese tree shrew.</title>
        <authorList>
            <person name="Fan Y."/>
            <person name="Huang Z.Y."/>
            <person name="Cao C.C."/>
            <person name="Chen C.S."/>
            <person name="Chen Y.X."/>
            <person name="Fan D.D."/>
            <person name="He J."/>
            <person name="Hou H.L."/>
            <person name="Hu L."/>
            <person name="Hu X.T."/>
            <person name="Jiang X.T."/>
            <person name="Lai R."/>
            <person name="Lang Y.S."/>
            <person name="Liang B."/>
            <person name="Liao S.G."/>
            <person name="Mu D."/>
            <person name="Ma Y.Y."/>
            <person name="Niu Y.Y."/>
            <person name="Sun X.Q."/>
            <person name="Xia J.Q."/>
            <person name="Xiao J."/>
            <person name="Xiong Z.Q."/>
            <person name="Xu L."/>
            <person name="Yang L."/>
            <person name="Zhang Y."/>
            <person name="Zhao W."/>
            <person name="Zhao X.D."/>
            <person name="Zheng Y.T."/>
            <person name="Zhou J.M."/>
            <person name="Zhu Y.B."/>
            <person name="Zhang G.J."/>
            <person name="Wang J."/>
            <person name="Yao Y.G."/>
        </authorList>
    </citation>
    <scope>NUCLEOTIDE SEQUENCE [LARGE SCALE GENOMIC DNA]</scope>
</reference>